<feature type="repeat" description="PPR" evidence="2">
    <location>
        <begin position="394"/>
        <end position="428"/>
    </location>
</feature>
<dbReference type="Pfam" id="PF01535">
    <property type="entry name" value="PPR"/>
    <property type="match status" value="3"/>
</dbReference>
<dbReference type="AlphaFoldDB" id="A0A8T2RKS4"/>
<dbReference type="PANTHER" id="PTHR47926:SF533">
    <property type="entry name" value="DYW DOMAIN-CONTAINING PROTEIN"/>
    <property type="match status" value="1"/>
</dbReference>
<sequence length="677" mass="74761">MWSEFHAFDSSVHALVRLEAPACPHHVYKNLLRACNRRKSLSLAKQIYAHLAFHRLHLSPALGNYLVVTLAACGAVEDACSVFDHLAERTVYAWTALISAYTERGHASSSLQLHQCMKEDGVLPDQFTFASLFKACGSIFDVHAGRELHFDAEKRGILTDIVVGNSIISMYGKCGFIADAEFVFQSLSERVIASWNAMIAVYVDQGHERKALQLFRQMWEDGIGPNKYTFASVLLACGSAIERYDDRVLDGSFSKLLLFEIGQALHAYARNLDLATEPYVITALLNLYGKGGTIKEVENTFTQCLHHDVVLWSSVLYAYVDQGHGVHALLFFQEMQRRGIEPDQHTFVIVLQACGIIAEQEKGLLFEEQLVKVMSLDIARALHNDARRRGFISDSFVCNILINVYGKCGSIKEAEDIFSGMPVRDIVTSTSMLTALVEQGNGYKAFLFYKQMLEEDTMVNDINLLCILQGCVEAGSIEMCRELHFVVASAELDIDIPLAATVMNAYGSCASMVDAEVVLEGLSHPDIVPWSVCIAGHAEGLECFASLRVFEESQCLGICCDEAAFASVIASCSRGGLVDHGLLYFVSLGRNYQITPGVKHYGCVIDLLARAGAFNKVKRILDIMPVNPDLNLLLSLLSACRLHGNVELGQWAFENAVRLQPTQTAAYALMSNMCCDP</sequence>
<dbReference type="Proteomes" id="UP000825935">
    <property type="component" value="Chromosome 26"/>
</dbReference>
<protein>
    <recommendedName>
        <fullName evidence="5">Pentatricopeptide repeat-containing protein</fullName>
    </recommendedName>
</protein>
<keyword evidence="1" id="KW-0677">Repeat</keyword>
<feature type="repeat" description="PPR" evidence="2">
    <location>
        <begin position="308"/>
        <end position="342"/>
    </location>
</feature>
<dbReference type="EMBL" id="CM035431">
    <property type="protein sequence ID" value="KAH7296609.1"/>
    <property type="molecule type" value="Genomic_DNA"/>
</dbReference>
<evidence type="ECO:0000313" key="4">
    <source>
        <dbReference type="Proteomes" id="UP000825935"/>
    </source>
</evidence>
<dbReference type="InterPro" id="IPR046960">
    <property type="entry name" value="PPR_At4g14850-like_plant"/>
</dbReference>
<evidence type="ECO:0008006" key="5">
    <source>
        <dbReference type="Google" id="ProtNLM"/>
    </source>
</evidence>
<dbReference type="InterPro" id="IPR011990">
    <property type="entry name" value="TPR-like_helical_dom_sf"/>
</dbReference>
<keyword evidence="4" id="KW-1185">Reference proteome</keyword>
<evidence type="ECO:0000256" key="1">
    <source>
        <dbReference type="ARBA" id="ARBA00022737"/>
    </source>
</evidence>
<accession>A0A8T2RKS4</accession>
<dbReference type="GO" id="GO:0048731">
    <property type="term" value="P:system development"/>
    <property type="evidence" value="ECO:0007669"/>
    <property type="project" value="UniProtKB-ARBA"/>
</dbReference>
<dbReference type="PROSITE" id="PS51375">
    <property type="entry name" value="PPR"/>
    <property type="match status" value="4"/>
</dbReference>
<dbReference type="Pfam" id="PF13041">
    <property type="entry name" value="PPR_2"/>
    <property type="match status" value="3"/>
</dbReference>
<feature type="repeat" description="PPR" evidence="2">
    <location>
        <begin position="90"/>
        <end position="124"/>
    </location>
</feature>
<name>A0A8T2RKS4_CERRI</name>
<dbReference type="Gene3D" id="1.25.40.10">
    <property type="entry name" value="Tetratricopeptide repeat domain"/>
    <property type="match status" value="5"/>
</dbReference>
<dbReference type="NCBIfam" id="TIGR00756">
    <property type="entry name" value="PPR"/>
    <property type="match status" value="3"/>
</dbReference>
<feature type="repeat" description="PPR" evidence="2">
    <location>
        <begin position="191"/>
        <end position="225"/>
    </location>
</feature>
<dbReference type="PANTHER" id="PTHR47926">
    <property type="entry name" value="PENTATRICOPEPTIDE REPEAT-CONTAINING PROTEIN"/>
    <property type="match status" value="1"/>
</dbReference>
<organism evidence="3 4">
    <name type="scientific">Ceratopteris richardii</name>
    <name type="common">Triangle waterfern</name>
    <dbReference type="NCBI Taxonomy" id="49495"/>
    <lineage>
        <taxon>Eukaryota</taxon>
        <taxon>Viridiplantae</taxon>
        <taxon>Streptophyta</taxon>
        <taxon>Embryophyta</taxon>
        <taxon>Tracheophyta</taxon>
        <taxon>Polypodiopsida</taxon>
        <taxon>Polypodiidae</taxon>
        <taxon>Polypodiales</taxon>
        <taxon>Pteridineae</taxon>
        <taxon>Pteridaceae</taxon>
        <taxon>Parkerioideae</taxon>
        <taxon>Ceratopteris</taxon>
    </lineage>
</organism>
<comment type="caution">
    <text evidence="3">The sequence shown here is derived from an EMBL/GenBank/DDBJ whole genome shotgun (WGS) entry which is preliminary data.</text>
</comment>
<dbReference type="OrthoDB" id="185373at2759"/>
<proteinExistence type="predicted"/>
<dbReference type="GO" id="GO:0003723">
    <property type="term" value="F:RNA binding"/>
    <property type="evidence" value="ECO:0007669"/>
    <property type="project" value="InterPro"/>
</dbReference>
<dbReference type="FunFam" id="1.25.40.10:FF:000158">
    <property type="entry name" value="pentatricopeptide repeat-containing protein At2g33680"/>
    <property type="match status" value="1"/>
</dbReference>
<evidence type="ECO:0000313" key="3">
    <source>
        <dbReference type="EMBL" id="KAH7296610.1"/>
    </source>
</evidence>
<dbReference type="FunFam" id="1.25.40.10:FF:000344">
    <property type="entry name" value="Pentatricopeptide repeat-containing protein"/>
    <property type="match status" value="1"/>
</dbReference>
<evidence type="ECO:0000256" key="2">
    <source>
        <dbReference type="PROSITE-ProRule" id="PRU00708"/>
    </source>
</evidence>
<reference evidence="3" key="1">
    <citation type="submission" date="2021-08" db="EMBL/GenBank/DDBJ databases">
        <title>WGS assembly of Ceratopteris richardii.</title>
        <authorList>
            <person name="Marchant D.B."/>
            <person name="Chen G."/>
            <person name="Jenkins J."/>
            <person name="Shu S."/>
            <person name="Leebens-Mack J."/>
            <person name="Grimwood J."/>
            <person name="Schmutz J."/>
            <person name="Soltis P."/>
            <person name="Soltis D."/>
            <person name="Chen Z.-H."/>
        </authorList>
    </citation>
    <scope>NUCLEOTIDE SEQUENCE</scope>
    <source>
        <strain evidence="3">Whitten #5841</strain>
        <tissue evidence="3">Leaf</tissue>
    </source>
</reference>
<dbReference type="InterPro" id="IPR002885">
    <property type="entry name" value="PPR_rpt"/>
</dbReference>
<dbReference type="EMBL" id="CM035431">
    <property type="protein sequence ID" value="KAH7296610.1"/>
    <property type="molecule type" value="Genomic_DNA"/>
</dbReference>
<dbReference type="GO" id="GO:0009451">
    <property type="term" value="P:RNA modification"/>
    <property type="evidence" value="ECO:0007669"/>
    <property type="project" value="InterPro"/>
</dbReference>
<gene>
    <name evidence="3" type="ORF">KP509_26G030400</name>
</gene>
<dbReference type="OMA" id="AINCFAS"/>